<dbReference type="OrthoDB" id="9789875at2"/>
<feature type="domain" description="Phosphatidate phosphatase APP1 catalytic" evidence="1">
    <location>
        <begin position="134"/>
        <end position="289"/>
    </location>
</feature>
<protein>
    <submittedName>
        <fullName evidence="2">Phosphatidate phosphatase APP1</fullName>
    </submittedName>
</protein>
<gene>
    <name evidence="2" type="ORF">EV196_105182</name>
</gene>
<dbReference type="InterPro" id="IPR019236">
    <property type="entry name" value="APP1_cat"/>
</dbReference>
<organism evidence="2 3">
    <name type="scientific">Mariniflexile fucanivorans</name>
    <dbReference type="NCBI Taxonomy" id="264023"/>
    <lineage>
        <taxon>Bacteria</taxon>
        <taxon>Pseudomonadati</taxon>
        <taxon>Bacteroidota</taxon>
        <taxon>Flavobacteriia</taxon>
        <taxon>Flavobacteriales</taxon>
        <taxon>Flavobacteriaceae</taxon>
        <taxon>Mariniflexile</taxon>
    </lineage>
</organism>
<name>A0A4R1RIC4_9FLAO</name>
<evidence type="ECO:0000313" key="3">
    <source>
        <dbReference type="Proteomes" id="UP000295455"/>
    </source>
</evidence>
<dbReference type="InterPro" id="IPR052935">
    <property type="entry name" value="Mg2+_PAP"/>
</dbReference>
<dbReference type="PANTHER" id="PTHR28208">
    <property type="entry name" value="PHOSPHATIDATE PHOSPHATASE APP1"/>
    <property type="match status" value="1"/>
</dbReference>
<keyword evidence="3" id="KW-1185">Reference proteome</keyword>
<dbReference type="PANTHER" id="PTHR28208:SF3">
    <property type="entry name" value="PHOSPHATIDATE PHOSPHATASE APP1"/>
    <property type="match status" value="1"/>
</dbReference>
<dbReference type="EMBL" id="SLUP01000005">
    <property type="protein sequence ID" value="TCL65520.1"/>
    <property type="molecule type" value="Genomic_DNA"/>
</dbReference>
<reference evidence="2 3" key="1">
    <citation type="submission" date="2019-03" db="EMBL/GenBank/DDBJ databases">
        <title>Genomic Encyclopedia of Type Strains, Phase IV (KMG-IV): sequencing the most valuable type-strain genomes for metagenomic binning, comparative biology and taxonomic classification.</title>
        <authorList>
            <person name="Goeker M."/>
        </authorList>
    </citation>
    <scope>NUCLEOTIDE SEQUENCE [LARGE SCALE GENOMIC DNA]</scope>
    <source>
        <strain evidence="2 3">DSM 18792</strain>
    </source>
</reference>
<dbReference type="RefSeq" id="WP_132217933.1">
    <property type="nucleotide sequence ID" value="NZ_OX156936.1"/>
</dbReference>
<accession>A0A4R1RIC4</accession>
<proteinExistence type="predicted"/>
<sequence length="332" mass="38822">MFKKDPLQIISFQTYGSSNHLYARGRAIEDESIDLEHKGVFKLLLNAWKRFETDEIKNTELRVKIGNDKFFYTTTDNKGYFLLDEKIDDISSYANEEGWVKLEFSFKLEQLSRTIKSDNRFPGEMLIPSQKASFGVISDIDDTILHTGISSILKWRVLINTFLVSSGKRMPLEGAPEFYHLLHQGKNGHEANPIFYVSHSPWNLYRYLEYFLKKNNFPKGPIILRNFPRPFSRKNKGEKPQKQKEILNLLKAYPKMNFILIGDIGEHDPDIYLEIAEAYPERISAIYLRSVNHKKKIFRVKSLYNQYKTTPVLLVENTDQAIVHAKKHHFIK</sequence>
<dbReference type="Pfam" id="PF09949">
    <property type="entry name" value="APP1_cat"/>
    <property type="match status" value="1"/>
</dbReference>
<dbReference type="Proteomes" id="UP000295455">
    <property type="component" value="Unassembled WGS sequence"/>
</dbReference>
<evidence type="ECO:0000313" key="2">
    <source>
        <dbReference type="EMBL" id="TCL65520.1"/>
    </source>
</evidence>
<evidence type="ECO:0000259" key="1">
    <source>
        <dbReference type="Pfam" id="PF09949"/>
    </source>
</evidence>
<comment type="caution">
    <text evidence="2">The sequence shown here is derived from an EMBL/GenBank/DDBJ whole genome shotgun (WGS) entry which is preliminary data.</text>
</comment>
<dbReference type="GO" id="GO:0008195">
    <property type="term" value="F:phosphatidate phosphatase activity"/>
    <property type="evidence" value="ECO:0007669"/>
    <property type="project" value="InterPro"/>
</dbReference>
<dbReference type="AlphaFoldDB" id="A0A4R1RIC4"/>